<keyword evidence="1" id="KW-1134">Transmembrane beta strand</keyword>
<evidence type="ECO:0000259" key="6">
    <source>
        <dbReference type="Pfam" id="PF08479"/>
    </source>
</evidence>
<evidence type="ECO:0000313" key="7">
    <source>
        <dbReference type="EMBL" id="MDC7713640.1"/>
    </source>
</evidence>
<evidence type="ECO:0000256" key="3">
    <source>
        <dbReference type="ARBA" id="ARBA00023237"/>
    </source>
</evidence>
<gene>
    <name evidence="7" type="ORF">PQU96_05730</name>
</gene>
<dbReference type="Gene3D" id="3.10.20.310">
    <property type="entry name" value="membrane protein fhac"/>
    <property type="match status" value="1"/>
</dbReference>
<evidence type="ECO:0000256" key="2">
    <source>
        <dbReference type="ARBA" id="ARBA00022692"/>
    </source>
</evidence>
<accession>A0ABT5IM59</accession>
<dbReference type="RefSeq" id="WP_272771284.1">
    <property type="nucleotide sequence ID" value="NZ_JAQQLE010000003.1"/>
</dbReference>
<organism evidence="7 8">
    <name type="scientific">Vogesella margarita</name>
    <dbReference type="NCBI Taxonomy" id="2984199"/>
    <lineage>
        <taxon>Bacteria</taxon>
        <taxon>Pseudomonadati</taxon>
        <taxon>Pseudomonadota</taxon>
        <taxon>Betaproteobacteria</taxon>
        <taxon>Neisseriales</taxon>
        <taxon>Chromobacteriaceae</taxon>
        <taxon>Vogesella</taxon>
    </lineage>
</organism>
<evidence type="ECO:0000259" key="5">
    <source>
        <dbReference type="Pfam" id="PF03865"/>
    </source>
</evidence>
<protein>
    <submittedName>
        <fullName evidence="7">ShlB/FhaC/HecB family hemolysin secretion/activation protein</fullName>
    </submittedName>
</protein>
<evidence type="ECO:0000313" key="8">
    <source>
        <dbReference type="Proteomes" id="UP001222030"/>
    </source>
</evidence>
<feature type="signal peptide" evidence="4">
    <location>
        <begin position="1"/>
        <end position="20"/>
    </location>
</feature>
<dbReference type="Gene3D" id="2.40.160.50">
    <property type="entry name" value="membrane protein fhac: a member of the omp85/tpsb transporter family"/>
    <property type="match status" value="1"/>
</dbReference>
<dbReference type="PANTHER" id="PTHR34597">
    <property type="entry name" value="SLR1661 PROTEIN"/>
    <property type="match status" value="1"/>
</dbReference>
<comment type="caution">
    <text evidence="7">The sequence shown here is derived from an EMBL/GenBank/DDBJ whole genome shotgun (WGS) entry which is preliminary data.</text>
</comment>
<dbReference type="PANTHER" id="PTHR34597:SF6">
    <property type="entry name" value="BLR6126 PROTEIN"/>
    <property type="match status" value="1"/>
</dbReference>
<dbReference type="InterPro" id="IPR013686">
    <property type="entry name" value="Polypept-transport_assoc_ShlB"/>
</dbReference>
<reference evidence="7 8" key="1">
    <citation type="submission" date="2023-01" db="EMBL/GenBank/DDBJ databases">
        <title>Novel species of the genus Vogesella isolated from rivers.</title>
        <authorList>
            <person name="Lu H."/>
        </authorList>
    </citation>
    <scope>NUCLEOTIDE SEQUENCE [LARGE SCALE GENOMIC DNA]</scope>
    <source>
        <strain evidence="7 8">LYT5W</strain>
    </source>
</reference>
<evidence type="ECO:0000256" key="1">
    <source>
        <dbReference type="ARBA" id="ARBA00022452"/>
    </source>
</evidence>
<dbReference type="Pfam" id="PF03865">
    <property type="entry name" value="ShlB"/>
    <property type="match status" value="1"/>
</dbReference>
<dbReference type="InterPro" id="IPR005565">
    <property type="entry name" value="Hemolysn_activator_HlyB_C"/>
</dbReference>
<dbReference type="Pfam" id="PF08479">
    <property type="entry name" value="POTRA_2"/>
    <property type="match status" value="1"/>
</dbReference>
<name>A0ABT5IM59_9NEIS</name>
<keyword evidence="2" id="KW-0812">Transmembrane</keyword>
<keyword evidence="3" id="KW-0998">Cell outer membrane</keyword>
<evidence type="ECO:0000256" key="4">
    <source>
        <dbReference type="SAM" id="SignalP"/>
    </source>
</evidence>
<keyword evidence="8" id="KW-1185">Reference proteome</keyword>
<feature type="domain" description="Haemolysin activator HlyB C-terminal" evidence="5">
    <location>
        <begin position="164"/>
        <end position="473"/>
    </location>
</feature>
<keyword evidence="4" id="KW-0732">Signal</keyword>
<keyword evidence="1" id="KW-0472">Membrane</keyword>
<dbReference type="Proteomes" id="UP001222030">
    <property type="component" value="Unassembled WGS sequence"/>
</dbReference>
<feature type="chain" id="PRO_5045604138" evidence="4">
    <location>
        <begin position="21"/>
        <end position="511"/>
    </location>
</feature>
<dbReference type="InterPro" id="IPR051544">
    <property type="entry name" value="TPS_OM_transporter"/>
</dbReference>
<sequence length="511" mass="55726">MKHAVLSLLILLATVDLASANELAFDVAGYQLDGRNPLNDEAVRETLQPFTGKQQTVASLQQAAAALQARLAASGHRFYRVILPPQTLTDTVSLKLVMMPLGSVSYSGQNYFSREQLAASFPVLQPGLTPDTRELARNLAQFNDHPAHEAVLTLSESRVREAIDVTVQVEDRPPSSFWSSLQNTGNDATGRWRLGAGWHTSALAGTDQQLTVSYTTSPDQHHRDVAQFGLSWKWPLYRWATDVSAYAVHSDVDSGTVGGFFDVSGRGDYAGVALAKHLLPLGQLKHGVKLGLDYKAYGNKVMFDQANLGADVTTTPLTLGWFGVWQGKGSRLALALDWSHNLPGGNDNDDAHHLANRHGADANWQAWRGSIDYQLPLSAGWSVLSRLQAQYSRRPLVPGEQFGIGGSQSVRGYEEREAFGDQGHSVALEAWTPLLASGLRAVLFADSGSTRRLQPQAQEISHQHLLGLGAGLRWQPNRQYGVSIDLARPMTDTPNSQAGTWRAHVLATARF</sequence>
<feature type="domain" description="Polypeptide-transport-associated ShlB-type" evidence="6">
    <location>
        <begin position="25"/>
        <end position="97"/>
    </location>
</feature>
<dbReference type="EMBL" id="JAQQLE010000003">
    <property type="protein sequence ID" value="MDC7713640.1"/>
    <property type="molecule type" value="Genomic_DNA"/>
</dbReference>
<proteinExistence type="predicted"/>